<comment type="caution">
    <text evidence="1">The sequence shown here is derived from an EMBL/GenBank/DDBJ whole genome shotgun (WGS) entry which is preliminary data.</text>
</comment>
<name>A0ACC1TAG3_9APHY</name>
<reference evidence="1" key="1">
    <citation type="submission" date="2022-07" db="EMBL/GenBank/DDBJ databases">
        <title>Genome Sequence of Phlebia brevispora.</title>
        <authorList>
            <person name="Buettner E."/>
        </authorList>
    </citation>
    <scope>NUCLEOTIDE SEQUENCE</scope>
    <source>
        <strain evidence="1">MPL23</strain>
    </source>
</reference>
<keyword evidence="2" id="KW-1185">Reference proteome</keyword>
<dbReference type="EMBL" id="JANHOG010000196">
    <property type="protein sequence ID" value="KAJ3556962.1"/>
    <property type="molecule type" value="Genomic_DNA"/>
</dbReference>
<proteinExistence type="predicted"/>
<gene>
    <name evidence="1" type="ORF">NM688_g1737</name>
</gene>
<evidence type="ECO:0000313" key="2">
    <source>
        <dbReference type="Proteomes" id="UP001148662"/>
    </source>
</evidence>
<accession>A0ACC1TAG3</accession>
<organism evidence="1 2">
    <name type="scientific">Phlebia brevispora</name>
    <dbReference type="NCBI Taxonomy" id="194682"/>
    <lineage>
        <taxon>Eukaryota</taxon>
        <taxon>Fungi</taxon>
        <taxon>Dikarya</taxon>
        <taxon>Basidiomycota</taxon>
        <taxon>Agaricomycotina</taxon>
        <taxon>Agaricomycetes</taxon>
        <taxon>Polyporales</taxon>
        <taxon>Meruliaceae</taxon>
        <taxon>Phlebia</taxon>
    </lineage>
</organism>
<protein>
    <submittedName>
        <fullName evidence="1">Uncharacterized protein</fullName>
    </submittedName>
</protein>
<dbReference type="Proteomes" id="UP001148662">
    <property type="component" value="Unassembled WGS sequence"/>
</dbReference>
<sequence length="813" mass="92234">MADEEPAADIQCLQPYSWWDHVSHHYDPLQKRWSFLDGCVACETKEHRYVITSPNMDFIPTPSFGMRDVALGPDGHFGSADPILWPQTLTLGTRYPWLVAIQRKPSSPDHLRCLLWRVLRHADFCPSSTSVMYSFGTLAPGVYGKCVSLFEEARILVEAFEGAYGHPQQLRWLYTTIRNTLERLRMPSTLRDAVRQYACFQRYTLYIHAWFQWYVVIHKKFPMSNPPIQALKKDEMMGCITTAPVIAQELYLAGIPVWIARFPEQIMSTDVIQNLTPLIPPTRHLTFCDDKELLLMKDELQDRCSARLLCGDSQIDWINQQALGYLDIERIIHSGDSRDMAQSKPKSPPHAIPSPTPRDEQSSAQGAAGLSSHIGTLSCQEDATPKQRDVQLGSSSTCSAGPSTAESSRQSISSTFPMSKACERRDEQLKYSNACVHIQGSAKSTASTQKATSSTPAINKASKPRRNQGARFQPYTKCTTNVPHLLPNEAKKFDPPKTREEKLPDAAPPWEEALADILRNNPKPLAAIWRYWLPQPHVVVGSQVPDRRRRYALNWLRLRPHWLSVLARLETAPFEAIRGAGSHAGPFKASQWREYLSISAQHTEKQLSSSANAKRSQERREVAAAFKELLECEVLPSDQPAMWYCQDIQHIGLDTRQEYAVYQQIAWDLFNLGFYFELLELDRHLVPQLGGQDQVEENEHRELIAAIFPSSHHLSSTCFPSSDLGITAHKMWARAKYLEAFRQVLRRWPDVPAEVRNCVPLPSIPSSTLFHTVERKMTGFYCQKFFDVAGRAPTVPHMVPLPETHDQVACARK</sequence>
<evidence type="ECO:0000313" key="1">
    <source>
        <dbReference type="EMBL" id="KAJ3556962.1"/>
    </source>
</evidence>